<dbReference type="SUPFAM" id="SSF52540">
    <property type="entry name" value="P-loop containing nucleoside triphosphate hydrolases"/>
    <property type="match status" value="1"/>
</dbReference>
<organism evidence="2 3">
    <name type="scientific">Rhypophila decipiens</name>
    <dbReference type="NCBI Taxonomy" id="261697"/>
    <lineage>
        <taxon>Eukaryota</taxon>
        <taxon>Fungi</taxon>
        <taxon>Dikarya</taxon>
        <taxon>Ascomycota</taxon>
        <taxon>Pezizomycotina</taxon>
        <taxon>Sordariomycetes</taxon>
        <taxon>Sordariomycetidae</taxon>
        <taxon>Sordariales</taxon>
        <taxon>Naviculisporaceae</taxon>
        <taxon>Rhypophila</taxon>
    </lineage>
</organism>
<dbReference type="PRINTS" id="PR00988">
    <property type="entry name" value="URIDINKINASE"/>
</dbReference>
<reference evidence="2" key="2">
    <citation type="submission" date="2023-05" db="EMBL/GenBank/DDBJ databases">
        <authorList>
            <consortium name="Lawrence Berkeley National Laboratory"/>
            <person name="Steindorff A."/>
            <person name="Hensen N."/>
            <person name="Bonometti L."/>
            <person name="Westerberg I."/>
            <person name="Brannstrom I.O."/>
            <person name="Guillou S."/>
            <person name="Cros-Aarteil S."/>
            <person name="Calhoun S."/>
            <person name="Haridas S."/>
            <person name="Kuo A."/>
            <person name="Mondo S."/>
            <person name="Pangilinan J."/>
            <person name="Riley R."/>
            <person name="Labutti K."/>
            <person name="Andreopoulos B."/>
            <person name="Lipzen A."/>
            <person name="Chen C."/>
            <person name="Yanf M."/>
            <person name="Daum C."/>
            <person name="Ng V."/>
            <person name="Clum A."/>
            <person name="Ohm R."/>
            <person name="Martin F."/>
            <person name="Silar P."/>
            <person name="Natvig D."/>
            <person name="Lalanne C."/>
            <person name="Gautier V."/>
            <person name="Ament-Velasquez S.L."/>
            <person name="Kruys A."/>
            <person name="Hutchinson M.I."/>
            <person name="Powell A.J."/>
            <person name="Barry K."/>
            <person name="Miller A.N."/>
            <person name="Grigoriev I.V."/>
            <person name="Debuchy R."/>
            <person name="Gladieux P."/>
            <person name="Thoren M.H."/>
            <person name="Johannesson H."/>
        </authorList>
    </citation>
    <scope>NUCLEOTIDE SEQUENCE</scope>
    <source>
        <strain evidence="2">PSN293</strain>
    </source>
</reference>
<keyword evidence="3" id="KW-1185">Reference proteome</keyword>
<proteinExistence type="predicted"/>
<dbReference type="Gene3D" id="3.40.50.300">
    <property type="entry name" value="P-loop containing nucleotide triphosphate hydrolases"/>
    <property type="match status" value="1"/>
</dbReference>
<dbReference type="InterPro" id="IPR027417">
    <property type="entry name" value="P-loop_NTPase"/>
</dbReference>
<dbReference type="EMBL" id="MU858071">
    <property type="protein sequence ID" value="KAK4216171.1"/>
    <property type="molecule type" value="Genomic_DNA"/>
</dbReference>
<dbReference type="PANTHER" id="PTHR10285">
    <property type="entry name" value="URIDINE KINASE"/>
    <property type="match status" value="1"/>
</dbReference>
<evidence type="ECO:0008006" key="4">
    <source>
        <dbReference type="Google" id="ProtNLM"/>
    </source>
</evidence>
<evidence type="ECO:0000313" key="3">
    <source>
        <dbReference type="Proteomes" id="UP001301769"/>
    </source>
</evidence>
<evidence type="ECO:0000313" key="2">
    <source>
        <dbReference type="EMBL" id="KAK4216171.1"/>
    </source>
</evidence>
<accession>A0AAN7B812</accession>
<dbReference type="Proteomes" id="UP001301769">
    <property type="component" value="Unassembled WGS sequence"/>
</dbReference>
<sequence length="366" mass="40427">MADPKAIIVGISGCSSSGKTTLARLLRDIFPNTFILHEDDFYKAEDQLPIKDGLVDWDCPEAISFPDMEKALSLIRSTGTFPVSLLAPDTRALSRRHDHGFAQQPLSQIGGRRGAAACTPITLSSSSNPSSIPPIPQEQEQDKQPLTNSSPLVPPKQPFLDSKEDQNTIGKCPVTETQIASAKAKVTKWLQPGHPGSLIFPPSKSPAEQESPPGGPRLCLLDGFLLYSPHLLPPQIISSLDIKLFLLVSKQKATRRREARDGYVTLEGFWTDPPGYVEKIVWPNYVASHKWLFKDGHVDAGVLDEDAMRRYGILAPVGKGMDVPFEETLDWAVGSIMVELERIYLHSEEKISGEEGNQKDKENRRQ</sequence>
<comment type="caution">
    <text evidence="2">The sequence shown here is derived from an EMBL/GenBank/DDBJ whole genome shotgun (WGS) entry which is preliminary data.</text>
</comment>
<reference evidence="2" key="1">
    <citation type="journal article" date="2023" name="Mol. Phylogenet. Evol.">
        <title>Genome-scale phylogeny and comparative genomics of the fungal order Sordariales.</title>
        <authorList>
            <person name="Hensen N."/>
            <person name="Bonometti L."/>
            <person name="Westerberg I."/>
            <person name="Brannstrom I.O."/>
            <person name="Guillou S."/>
            <person name="Cros-Aarteil S."/>
            <person name="Calhoun S."/>
            <person name="Haridas S."/>
            <person name="Kuo A."/>
            <person name="Mondo S."/>
            <person name="Pangilinan J."/>
            <person name="Riley R."/>
            <person name="LaButti K."/>
            <person name="Andreopoulos B."/>
            <person name="Lipzen A."/>
            <person name="Chen C."/>
            <person name="Yan M."/>
            <person name="Daum C."/>
            <person name="Ng V."/>
            <person name="Clum A."/>
            <person name="Steindorff A."/>
            <person name="Ohm R.A."/>
            <person name="Martin F."/>
            <person name="Silar P."/>
            <person name="Natvig D.O."/>
            <person name="Lalanne C."/>
            <person name="Gautier V."/>
            <person name="Ament-Velasquez S.L."/>
            <person name="Kruys A."/>
            <person name="Hutchinson M.I."/>
            <person name="Powell A.J."/>
            <person name="Barry K."/>
            <person name="Miller A.N."/>
            <person name="Grigoriev I.V."/>
            <person name="Debuchy R."/>
            <person name="Gladieux P."/>
            <person name="Hiltunen Thoren M."/>
            <person name="Johannesson H."/>
        </authorList>
    </citation>
    <scope>NUCLEOTIDE SEQUENCE</scope>
    <source>
        <strain evidence="2">PSN293</strain>
    </source>
</reference>
<name>A0AAN7B812_9PEZI</name>
<protein>
    <recommendedName>
        <fullName evidence="4">Nicotinamide riboside kinase 1</fullName>
    </recommendedName>
</protein>
<evidence type="ECO:0000256" key="1">
    <source>
        <dbReference type="SAM" id="MobiDB-lite"/>
    </source>
</evidence>
<dbReference type="AlphaFoldDB" id="A0AAN7B812"/>
<dbReference type="CDD" id="cd02024">
    <property type="entry name" value="NRK1"/>
    <property type="match status" value="1"/>
</dbReference>
<gene>
    <name evidence="2" type="ORF">QBC37DRAFT_100920</name>
</gene>
<feature type="compositionally biased region" description="Low complexity" evidence="1">
    <location>
        <begin position="120"/>
        <end position="130"/>
    </location>
</feature>
<feature type="region of interest" description="Disordered" evidence="1">
    <location>
        <begin position="119"/>
        <end position="168"/>
    </location>
</feature>